<protein>
    <submittedName>
        <fullName evidence="1">Uncharacterized protein</fullName>
    </submittedName>
</protein>
<evidence type="ECO:0000313" key="2">
    <source>
        <dbReference type="Proteomes" id="UP000601435"/>
    </source>
</evidence>
<proteinExistence type="predicted"/>
<organism evidence="1 2">
    <name type="scientific">Symbiodinium necroappetens</name>
    <dbReference type="NCBI Taxonomy" id="1628268"/>
    <lineage>
        <taxon>Eukaryota</taxon>
        <taxon>Sar</taxon>
        <taxon>Alveolata</taxon>
        <taxon>Dinophyceae</taxon>
        <taxon>Suessiales</taxon>
        <taxon>Symbiodiniaceae</taxon>
        <taxon>Symbiodinium</taxon>
    </lineage>
</organism>
<feature type="non-terminal residue" evidence="1">
    <location>
        <position position="139"/>
    </location>
</feature>
<comment type="caution">
    <text evidence="1">The sequence shown here is derived from an EMBL/GenBank/DDBJ whole genome shotgun (WGS) entry which is preliminary data.</text>
</comment>
<dbReference type="Proteomes" id="UP000601435">
    <property type="component" value="Unassembled WGS sequence"/>
</dbReference>
<dbReference type="EMBL" id="CAJNJA010089064">
    <property type="protein sequence ID" value="CAE7939558.1"/>
    <property type="molecule type" value="Genomic_DNA"/>
</dbReference>
<accession>A0A813C6W2</accession>
<gene>
    <name evidence="1" type="ORF">SNEC2469_LOCUS33556</name>
</gene>
<dbReference type="AlphaFoldDB" id="A0A813C6W2"/>
<keyword evidence="2" id="KW-1185">Reference proteome</keyword>
<reference evidence="1" key="1">
    <citation type="submission" date="2021-02" db="EMBL/GenBank/DDBJ databases">
        <authorList>
            <person name="Dougan E. K."/>
            <person name="Rhodes N."/>
            <person name="Thang M."/>
            <person name="Chan C."/>
        </authorList>
    </citation>
    <scope>NUCLEOTIDE SEQUENCE</scope>
</reference>
<evidence type="ECO:0000313" key="1">
    <source>
        <dbReference type="EMBL" id="CAE7939558.1"/>
    </source>
</evidence>
<name>A0A813C6W2_9DINO</name>
<sequence length="139" mass="15231">MISTVITIKRTTHPLTPLSSSSKGSVCCSPDATSAVVVASSPVSRLLLPSAAGEEWDVVVCEVEKVLCEELDDVEENVMLFEVEELLDVRVNVEEEVSTNDVEENVMLLEVEEMLDVRVNVEEDVSVELLVVAELETLL</sequence>